<dbReference type="RefSeq" id="WP_200351927.1">
    <property type="nucleotide sequence ID" value="NZ_BAABHZ010000006.1"/>
</dbReference>
<dbReference type="CDD" id="cd00431">
    <property type="entry name" value="cysteine_hydrolases"/>
    <property type="match status" value="1"/>
</dbReference>
<evidence type="ECO:0000256" key="2">
    <source>
        <dbReference type="SAM" id="Phobius"/>
    </source>
</evidence>
<dbReference type="Proteomes" id="UP000600139">
    <property type="component" value="Unassembled WGS sequence"/>
</dbReference>
<reference evidence="4" key="1">
    <citation type="submission" date="2021-01" db="EMBL/GenBank/DDBJ databases">
        <title>Modified the classification status of verrucomicrobia.</title>
        <authorList>
            <person name="Feng X."/>
        </authorList>
    </citation>
    <scope>NUCLEOTIDE SEQUENCE</scope>
    <source>
        <strain evidence="4">JCM 18052</strain>
    </source>
</reference>
<keyword evidence="2" id="KW-0472">Membrane</keyword>
<dbReference type="PANTHER" id="PTHR43540">
    <property type="entry name" value="PEROXYUREIDOACRYLATE/UREIDOACRYLATE AMIDOHYDROLASE-RELATED"/>
    <property type="match status" value="1"/>
</dbReference>
<protein>
    <submittedName>
        <fullName evidence="4">Cysteine hydrolase</fullName>
    </submittedName>
</protein>
<gene>
    <name evidence="4" type="ORF">JIN84_15375</name>
</gene>
<dbReference type="SUPFAM" id="SSF52499">
    <property type="entry name" value="Isochorismatase-like hydrolases"/>
    <property type="match status" value="1"/>
</dbReference>
<evidence type="ECO:0000313" key="5">
    <source>
        <dbReference type="Proteomes" id="UP000600139"/>
    </source>
</evidence>
<comment type="caution">
    <text evidence="4">The sequence shown here is derived from an EMBL/GenBank/DDBJ whole genome shotgun (WGS) entry which is preliminary data.</text>
</comment>
<dbReference type="AlphaFoldDB" id="A0A934R4X1"/>
<name>A0A934R4X1_9BACT</name>
<keyword evidence="2" id="KW-0812">Transmembrane</keyword>
<dbReference type="Pfam" id="PF00857">
    <property type="entry name" value="Isochorismatase"/>
    <property type="match status" value="1"/>
</dbReference>
<feature type="domain" description="Isochorismatase-like" evidence="3">
    <location>
        <begin position="2"/>
        <end position="75"/>
    </location>
</feature>
<accession>A0A934R4X1</accession>
<dbReference type="GO" id="GO:0016787">
    <property type="term" value="F:hydrolase activity"/>
    <property type="evidence" value="ECO:0007669"/>
    <property type="project" value="UniProtKB-KW"/>
</dbReference>
<evidence type="ECO:0000256" key="1">
    <source>
        <dbReference type="ARBA" id="ARBA00022801"/>
    </source>
</evidence>
<dbReference type="EMBL" id="JAENIK010000011">
    <property type="protein sequence ID" value="MBK1817004.1"/>
    <property type="molecule type" value="Genomic_DNA"/>
</dbReference>
<feature type="transmembrane region" description="Helical" evidence="2">
    <location>
        <begin position="16"/>
        <end position="40"/>
    </location>
</feature>
<proteinExistence type="predicted"/>
<dbReference type="PANTHER" id="PTHR43540:SF6">
    <property type="entry name" value="ISOCHORISMATASE-LIKE DOMAIN-CONTAINING PROTEIN"/>
    <property type="match status" value="1"/>
</dbReference>
<keyword evidence="5" id="KW-1185">Reference proteome</keyword>
<organism evidence="4 5">
    <name type="scientific">Luteolibacter yonseiensis</name>
    <dbReference type="NCBI Taxonomy" id="1144680"/>
    <lineage>
        <taxon>Bacteria</taxon>
        <taxon>Pseudomonadati</taxon>
        <taxon>Verrucomicrobiota</taxon>
        <taxon>Verrucomicrobiia</taxon>
        <taxon>Verrucomicrobiales</taxon>
        <taxon>Verrucomicrobiaceae</taxon>
        <taxon>Luteolibacter</taxon>
    </lineage>
</organism>
<dbReference type="InterPro" id="IPR036380">
    <property type="entry name" value="Isochorismatase-like_sf"/>
</dbReference>
<sequence>MKPKHSGFYSTSVDVLLGYLGVDTLVLSGVAGDICVLYTANGAYMRDYRLIIPHDCIASESDAANRAALQHMRTLLKARVVASNRVR</sequence>
<evidence type="ECO:0000313" key="4">
    <source>
        <dbReference type="EMBL" id="MBK1817004.1"/>
    </source>
</evidence>
<dbReference type="InterPro" id="IPR000868">
    <property type="entry name" value="Isochorismatase-like_dom"/>
</dbReference>
<keyword evidence="2" id="KW-1133">Transmembrane helix</keyword>
<keyword evidence="1 4" id="KW-0378">Hydrolase</keyword>
<dbReference type="Gene3D" id="3.40.50.850">
    <property type="entry name" value="Isochorismatase-like"/>
    <property type="match status" value="1"/>
</dbReference>
<dbReference type="InterPro" id="IPR050272">
    <property type="entry name" value="Isochorismatase-like_hydrls"/>
</dbReference>
<evidence type="ECO:0000259" key="3">
    <source>
        <dbReference type="Pfam" id="PF00857"/>
    </source>
</evidence>